<dbReference type="STRING" id="1827387.A4S15_02275"/>
<dbReference type="InterPro" id="IPR011990">
    <property type="entry name" value="TPR-like_helical_dom_sf"/>
</dbReference>
<accession>A0A1W9HQ34</accession>
<dbReference type="GO" id="GO:0004197">
    <property type="term" value="F:cysteine-type endopeptidase activity"/>
    <property type="evidence" value="ECO:0007669"/>
    <property type="project" value="InterPro"/>
</dbReference>
<dbReference type="Pfam" id="PF08238">
    <property type="entry name" value="Sel1"/>
    <property type="match status" value="6"/>
</dbReference>
<protein>
    <recommendedName>
        <fullName evidence="1">Peptidase C14 caspase domain-containing protein</fullName>
    </recommendedName>
</protein>
<dbReference type="Pfam" id="PF00656">
    <property type="entry name" value="Peptidase_C14"/>
    <property type="match status" value="1"/>
</dbReference>
<dbReference type="InterPro" id="IPR006597">
    <property type="entry name" value="Sel1-like"/>
</dbReference>
<dbReference type="GO" id="GO:0006508">
    <property type="term" value="P:proteolysis"/>
    <property type="evidence" value="ECO:0007669"/>
    <property type="project" value="InterPro"/>
</dbReference>
<dbReference type="SUPFAM" id="SSF52129">
    <property type="entry name" value="Caspase-like"/>
    <property type="match status" value="1"/>
</dbReference>
<dbReference type="Gene3D" id="3.40.50.1460">
    <property type="match status" value="1"/>
</dbReference>
<dbReference type="Proteomes" id="UP000192872">
    <property type="component" value="Unassembled WGS sequence"/>
</dbReference>
<dbReference type="InterPro" id="IPR050767">
    <property type="entry name" value="Sel1_AlgK"/>
</dbReference>
<proteinExistence type="predicted"/>
<dbReference type="AlphaFoldDB" id="A0A1W9HQ34"/>
<dbReference type="PANTHER" id="PTHR11102:SF160">
    <property type="entry name" value="ERAD-ASSOCIATED E3 UBIQUITIN-PROTEIN LIGASE COMPONENT HRD3"/>
    <property type="match status" value="1"/>
</dbReference>
<dbReference type="Gene3D" id="1.25.40.10">
    <property type="entry name" value="Tetratricopeptide repeat domain"/>
    <property type="match status" value="1"/>
</dbReference>
<dbReference type="SMART" id="SM00671">
    <property type="entry name" value="SEL1"/>
    <property type="match status" value="7"/>
</dbReference>
<dbReference type="InterPro" id="IPR011600">
    <property type="entry name" value="Pept_C14_caspase"/>
</dbReference>
<dbReference type="InterPro" id="IPR029030">
    <property type="entry name" value="Caspase-like_dom_sf"/>
</dbReference>
<dbReference type="PANTHER" id="PTHR11102">
    <property type="entry name" value="SEL-1-LIKE PROTEIN"/>
    <property type="match status" value="1"/>
</dbReference>
<name>A0A1W9HQ34_9HYPH</name>
<gene>
    <name evidence="2" type="ORF">A4S15_02275</name>
</gene>
<feature type="domain" description="Peptidase C14 caspase" evidence="1">
    <location>
        <begin position="28"/>
        <end position="295"/>
    </location>
</feature>
<evidence type="ECO:0000313" key="2">
    <source>
        <dbReference type="EMBL" id="OQW49575.1"/>
    </source>
</evidence>
<evidence type="ECO:0000259" key="1">
    <source>
        <dbReference type="Pfam" id="PF00656"/>
    </source>
</evidence>
<comment type="caution">
    <text evidence="2">The sequence shown here is derived from an EMBL/GenBank/DDBJ whole genome shotgun (WGS) entry which is preliminary data.</text>
</comment>
<reference evidence="2 3" key="1">
    <citation type="journal article" date="2017" name="Water Res.">
        <title>Comammox in drinking water systems.</title>
        <authorList>
            <person name="Wang Y."/>
            <person name="Ma L."/>
            <person name="Mao Y."/>
            <person name="Jiang X."/>
            <person name="Xia Y."/>
            <person name="Yu K."/>
            <person name="Li B."/>
            <person name="Zhang T."/>
        </authorList>
    </citation>
    <scope>NUCLEOTIDE SEQUENCE [LARGE SCALE GENOMIC DNA]</scope>
    <source>
        <strain evidence="2">SG_bin8</strain>
    </source>
</reference>
<evidence type="ECO:0000313" key="3">
    <source>
        <dbReference type="Proteomes" id="UP000192872"/>
    </source>
</evidence>
<dbReference type="EMBL" id="LWDL01000031">
    <property type="protein sequence ID" value="OQW49575.1"/>
    <property type="molecule type" value="Genomic_DNA"/>
</dbReference>
<sequence length="1013" mass="114057">MRHRLAGFIVTAGVIVLTLIGSAQAQTRRAFLVGNNAYSDKNLQRLSRSVADVKDLEGELIEAGFDKKNIKRLENVKTKAEFDKQFDAFLKTVRADDIVFFHFSGHGFGIEEKQDNFLLMGDIKSPFTFTRSKLPANEQKDAAITRLRITTYLGDYQEQEVARGGVSTREITKKIAAVKPKAAIIVLDACRTLLTDDGLDSRTIERSSTSGSRLVPAEGVPPGFLILYSASFGEQAIEAFNQYDRRRNSLFTEVLRQEMIRPGQTAVELAERIKLVTRDIASLYGLQQEPEFYHSFDKAEDFLFIDSIGSERFKLDVEPCKDSLSDIKDIRKLPTREALDSHRRRFSGCETAEEARRLIAQIELGSDEQPDRCDGSRIDLIDNLRQLRPELLERHARRFEGCASAEAATRLNNVVKSPPGSDENSLKCQTAFAESLRQLQRENLERFITTFAQCPARGAVEAVLAALPPGSGELGDVRITRGAIRRIDSCDYFAASEQDKARPPEVPGVFFSYVRFEDAIEACEKSIRENPRISRYLFNLGRAYHRKGWDEKAGSKERDDNFRKARTAYADAEKRGYVSALNGLAVLLGNTGDGKENEDEIVRLLEQAAQQGHPLAMYNLARRYAAGDGILQRNLKKDYQRDLRKAYELFARAAEGGYVPAMVQAGYALRYGRGVAQNPRRAVETLLRAADAGSIFAKRYLGQIYFDGVTNSSDRNLRVEKDRQLALLFLSRAADEGDSYSRKRVAQLMEEGDGLPSTQPELAERFWRLAANGGDSEAQYNFAERLRTGTVLIRPEFGAKEAILLLQRAMAQGSAPAAKRLAEIYRRGELGETIDIDRAIKYAFQTIALASRTAPSNWAGSPYYEISAGHLLVEMARNGEAVDARGRPLFSADEIERLEKFYGKPDGDTKTVKVRRVEIPLYYSCENSKQRVPWRYDHIWIWDWGRATSPTEAQITLLEHKNLYCADNRPERQTLIASFETAKRNKVLFADLIEQQIRAAQLAEATKNSKKRK</sequence>
<organism evidence="2 3">
    <name type="scientific">Candidatus Raskinella chloraquaticus</name>
    <dbReference type="NCBI Taxonomy" id="1951219"/>
    <lineage>
        <taxon>Bacteria</taxon>
        <taxon>Pseudomonadati</taxon>
        <taxon>Pseudomonadota</taxon>
        <taxon>Alphaproteobacteria</taxon>
        <taxon>Hyphomicrobiales</taxon>
        <taxon>Phreatobacteraceae</taxon>
        <taxon>Candidatus Raskinella</taxon>
    </lineage>
</organism>
<dbReference type="SUPFAM" id="SSF81901">
    <property type="entry name" value="HCP-like"/>
    <property type="match status" value="3"/>
</dbReference>
<dbReference type="RefSeq" id="WP_376799775.1">
    <property type="nucleotide sequence ID" value="NZ_DBNB01000008.1"/>
</dbReference>